<evidence type="ECO:0000256" key="1">
    <source>
        <dbReference type="SAM" id="Phobius"/>
    </source>
</evidence>
<feature type="transmembrane region" description="Helical" evidence="1">
    <location>
        <begin position="81"/>
        <end position="99"/>
    </location>
</feature>
<proteinExistence type="predicted"/>
<name>A0A2S7N009_9BACI</name>
<evidence type="ECO:0008006" key="4">
    <source>
        <dbReference type="Google" id="ProtNLM"/>
    </source>
</evidence>
<organism evidence="2 3">
    <name type="scientific">Pradoshia eiseniae</name>
    <dbReference type="NCBI Taxonomy" id="2064768"/>
    <lineage>
        <taxon>Bacteria</taxon>
        <taxon>Bacillati</taxon>
        <taxon>Bacillota</taxon>
        <taxon>Bacilli</taxon>
        <taxon>Bacillales</taxon>
        <taxon>Bacillaceae</taxon>
        <taxon>Pradoshia</taxon>
    </lineage>
</organism>
<dbReference type="InterPro" id="IPR006938">
    <property type="entry name" value="DUF624"/>
</dbReference>
<dbReference type="Pfam" id="PF04854">
    <property type="entry name" value="DUF624"/>
    <property type="match status" value="1"/>
</dbReference>
<accession>A0A2S7N009</accession>
<dbReference type="Proteomes" id="UP000239663">
    <property type="component" value="Unassembled WGS sequence"/>
</dbReference>
<gene>
    <name evidence="2" type="ORF">CYL18_08635</name>
</gene>
<keyword evidence="1" id="KW-1133">Transmembrane helix</keyword>
<feature type="transmembrane region" description="Helical" evidence="1">
    <location>
        <begin position="111"/>
        <end position="132"/>
    </location>
</feature>
<keyword evidence="1" id="KW-0812">Transmembrane</keyword>
<feature type="transmembrane region" description="Helical" evidence="1">
    <location>
        <begin position="177"/>
        <end position="197"/>
    </location>
</feature>
<dbReference type="OrthoDB" id="2182676at2"/>
<protein>
    <recommendedName>
        <fullName evidence="4">DUF624 domain-containing protein</fullName>
    </recommendedName>
</protein>
<sequence length="214" mass="24829">MNAQRIVNTLDKIFTWIMRLAAVNALWFLYTLKGLIVLGLFPATLSAMKIFRKWKLGDFEFPIWKTFKQEYQAEFGKSNTIGWILAMAGMVLYFNYLAIQSMGSVSILSYVAFYLLIFFYLTLVIWSFPQLAHYDGRISHFFKNAIIIGFGRIHYTLAVIVYIFAVLYVSLKFPGLLPFFTMSALAFGWIWISMDLFQKSDRKMNDEFIAGEVS</sequence>
<evidence type="ECO:0000313" key="3">
    <source>
        <dbReference type="Proteomes" id="UP000239663"/>
    </source>
</evidence>
<keyword evidence="3" id="KW-1185">Reference proteome</keyword>
<dbReference type="AlphaFoldDB" id="A0A2S7N009"/>
<dbReference type="EMBL" id="PKOZ01000004">
    <property type="protein sequence ID" value="PQD95346.1"/>
    <property type="molecule type" value="Genomic_DNA"/>
</dbReference>
<feature type="transmembrane region" description="Helical" evidence="1">
    <location>
        <begin position="153"/>
        <end position="171"/>
    </location>
</feature>
<feature type="transmembrane region" description="Helical" evidence="1">
    <location>
        <begin position="25"/>
        <end position="45"/>
    </location>
</feature>
<reference evidence="2 3" key="1">
    <citation type="submission" date="2017-12" db="EMBL/GenBank/DDBJ databases">
        <title>Taxonomic description and draft genome of Pradoshia cofamensis Gen. nov., sp. nov., a thermotolerant bacillale isolated from anterior gut of earthworm Eisenia fetida.</title>
        <authorList>
            <person name="Saha T."/>
            <person name="Chakraborty R."/>
        </authorList>
    </citation>
    <scope>NUCLEOTIDE SEQUENCE [LARGE SCALE GENOMIC DNA]</scope>
    <source>
        <strain evidence="2 3">EAG3</strain>
    </source>
</reference>
<dbReference type="RefSeq" id="WP_104849101.1">
    <property type="nucleotide sequence ID" value="NZ_PKOZ01000004.1"/>
</dbReference>
<keyword evidence="1" id="KW-0472">Membrane</keyword>
<comment type="caution">
    <text evidence="2">The sequence shown here is derived from an EMBL/GenBank/DDBJ whole genome shotgun (WGS) entry which is preliminary data.</text>
</comment>
<evidence type="ECO:0000313" key="2">
    <source>
        <dbReference type="EMBL" id="PQD95346.1"/>
    </source>
</evidence>